<keyword evidence="2" id="KW-0472">Membrane</keyword>
<feature type="compositionally biased region" description="Basic residues" evidence="1">
    <location>
        <begin position="54"/>
        <end position="68"/>
    </location>
</feature>
<dbReference type="AlphaFoldDB" id="A0A4U6U8C1"/>
<feature type="compositionally biased region" description="Basic and acidic residues" evidence="1">
    <location>
        <begin position="73"/>
        <end position="85"/>
    </location>
</feature>
<feature type="transmembrane region" description="Helical" evidence="2">
    <location>
        <begin position="120"/>
        <end position="140"/>
    </location>
</feature>
<dbReference type="EMBL" id="CM016556">
    <property type="protein sequence ID" value="TKW11918.1"/>
    <property type="molecule type" value="Genomic_DNA"/>
</dbReference>
<gene>
    <name evidence="3" type="ORF">SEVIR_5G003800v2</name>
</gene>
<dbReference type="Proteomes" id="UP000298652">
    <property type="component" value="Chromosome 5"/>
</dbReference>
<sequence length="207" mass="23279">MHKQRPTELTEHGRDLGQEHERPGSEVSQAVGPRVRNTLMHTRLGPYWAPSQPRQKRERGARSIRRNPLRSAAPEEERRRFAPAMDRDGRPGWLPSLGFAFLSFNCGMAVYRSWDDPSSVAFVVVAYVALILLFRCLHLLERAGPGHRGGQGIKLAVWGLSTLLTLMFSSKVADIMPLWAQLLVWAMGIFTIVAGFYAFFLARPDAP</sequence>
<dbReference type="Gramene" id="TKW11918">
    <property type="protein sequence ID" value="TKW11918"/>
    <property type="gene ID" value="SEVIR_5G003800v2"/>
</dbReference>
<dbReference type="OMA" id="ADIMPLW"/>
<protein>
    <submittedName>
        <fullName evidence="3">Uncharacterized protein</fullName>
    </submittedName>
</protein>
<feature type="transmembrane region" description="Helical" evidence="2">
    <location>
        <begin position="93"/>
        <end position="114"/>
    </location>
</feature>
<evidence type="ECO:0000313" key="4">
    <source>
        <dbReference type="Proteomes" id="UP000298652"/>
    </source>
</evidence>
<keyword evidence="2" id="KW-0812">Transmembrane</keyword>
<reference evidence="3" key="1">
    <citation type="submission" date="2019-03" db="EMBL/GenBank/DDBJ databases">
        <title>WGS assembly of Setaria viridis.</title>
        <authorList>
            <person name="Huang P."/>
            <person name="Jenkins J."/>
            <person name="Grimwood J."/>
            <person name="Barry K."/>
            <person name="Healey A."/>
            <person name="Mamidi S."/>
            <person name="Sreedasyam A."/>
            <person name="Shu S."/>
            <person name="Feldman M."/>
            <person name="Wu J."/>
            <person name="Yu Y."/>
            <person name="Chen C."/>
            <person name="Johnson J."/>
            <person name="Rokhsar D."/>
            <person name="Baxter I."/>
            <person name="Schmutz J."/>
            <person name="Brutnell T."/>
            <person name="Kellogg E."/>
        </authorList>
    </citation>
    <scope>NUCLEOTIDE SEQUENCE [LARGE SCALE GENOMIC DNA]</scope>
</reference>
<dbReference type="PANTHER" id="PTHR46610:SF3">
    <property type="entry name" value="OS01G0238200 PROTEIN"/>
    <property type="match status" value="1"/>
</dbReference>
<dbReference type="PANTHER" id="PTHR46610">
    <property type="entry name" value="OS05G0181300 PROTEIN"/>
    <property type="match status" value="1"/>
</dbReference>
<proteinExistence type="predicted"/>
<evidence type="ECO:0000256" key="2">
    <source>
        <dbReference type="SAM" id="Phobius"/>
    </source>
</evidence>
<dbReference type="Pfam" id="PF20100">
    <property type="entry name" value="DUF6490"/>
    <property type="match status" value="1"/>
</dbReference>
<keyword evidence="4" id="KW-1185">Reference proteome</keyword>
<keyword evidence="2" id="KW-1133">Transmembrane helix</keyword>
<accession>A0A4U6U8C1</accession>
<name>A0A4U6U8C1_SETVI</name>
<organism evidence="3 4">
    <name type="scientific">Setaria viridis</name>
    <name type="common">Green bristlegrass</name>
    <name type="synonym">Setaria italica subsp. viridis</name>
    <dbReference type="NCBI Taxonomy" id="4556"/>
    <lineage>
        <taxon>Eukaryota</taxon>
        <taxon>Viridiplantae</taxon>
        <taxon>Streptophyta</taxon>
        <taxon>Embryophyta</taxon>
        <taxon>Tracheophyta</taxon>
        <taxon>Spermatophyta</taxon>
        <taxon>Magnoliopsida</taxon>
        <taxon>Liliopsida</taxon>
        <taxon>Poales</taxon>
        <taxon>Poaceae</taxon>
        <taxon>PACMAD clade</taxon>
        <taxon>Panicoideae</taxon>
        <taxon>Panicodae</taxon>
        <taxon>Paniceae</taxon>
        <taxon>Cenchrinae</taxon>
        <taxon>Setaria</taxon>
    </lineage>
</organism>
<evidence type="ECO:0000313" key="3">
    <source>
        <dbReference type="EMBL" id="TKW11918.1"/>
    </source>
</evidence>
<evidence type="ECO:0000256" key="1">
    <source>
        <dbReference type="SAM" id="MobiDB-lite"/>
    </source>
</evidence>
<feature type="compositionally biased region" description="Basic and acidic residues" evidence="1">
    <location>
        <begin position="1"/>
        <end position="24"/>
    </location>
</feature>
<feature type="transmembrane region" description="Helical" evidence="2">
    <location>
        <begin position="182"/>
        <end position="202"/>
    </location>
</feature>
<dbReference type="InterPro" id="IPR045501">
    <property type="entry name" value="DUF6490"/>
</dbReference>
<feature type="region of interest" description="Disordered" evidence="1">
    <location>
        <begin position="1"/>
        <end position="85"/>
    </location>
</feature>
<feature type="transmembrane region" description="Helical" evidence="2">
    <location>
        <begin position="152"/>
        <end position="170"/>
    </location>
</feature>